<evidence type="ECO:0000313" key="1">
    <source>
        <dbReference type="EMBL" id="KAE9530458.1"/>
    </source>
</evidence>
<reference evidence="1 2" key="1">
    <citation type="submission" date="2019-08" db="EMBL/GenBank/DDBJ databases">
        <title>The genome of the soybean aphid Biotype 1, its phylome, world population structure and adaptation to the North American continent.</title>
        <authorList>
            <person name="Giordano R."/>
            <person name="Donthu R.K."/>
            <person name="Hernandez A.G."/>
            <person name="Wright C.L."/>
            <person name="Zimin A.V."/>
        </authorList>
    </citation>
    <scope>NUCLEOTIDE SEQUENCE [LARGE SCALE GENOMIC DNA]</scope>
    <source>
        <tissue evidence="1">Whole aphids</tissue>
    </source>
</reference>
<organism evidence="1 2">
    <name type="scientific">Aphis glycines</name>
    <name type="common">Soybean aphid</name>
    <dbReference type="NCBI Taxonomy" id="307491"/>
    <lineage>
        <taxon>Eukaryota</taxon>
        <taxon>Metazoa</taxon>
        <taxon>Ecdysozoa</taxon>
        <taxon>Arthropoda</taxon>
        <taxon>Hexapoda</taxon>
        <taxon>Insecta</taxon>
        <taxon>Pterygota</taxon>
        <taxon>Neoptera</taxon>
        <taxon>Paraneoptera</taxon>
        <taxon>Hemiptera</taxon>
        <taxon>Sternorrhyncha</taxon>
        <taxon>Aphidomorpha</taxon>
        <taxon>Aphidoidea</taxon>
        <taxon>Aphididae</taxon>
        <taxon>Aphidini</taxon>
        <taxon>Aphis</taxon>
        <taxon>Aphis</taxon>
    </lineage>
</organism>
<protein>
    <submittedName>
        <fullName evidence="1">Uncharacterized protein</fullName>
    </submittedName>
</protein>
<dbReference type="Proteomes" id="UP000475862">
    <property type="component" value="Unassembled WGS sequence"/>
</dbReference>
<name>A0A6G0TCK2_APHGL</name>
<accession>A0A6G0TCK2</accession>
<comment type="caution">
    <text evidence="1">The sequence shown here is derived from an EMBL/GenBank/DDBJ whole genome shotgun (WGS) entry which is preliminary data.</text>
</comment>
<sequence>MENIVRHTMLKYLYVRCLTKYDYKMSVRKRCCNKSQMIVNRGDLHLIIPKAYPFVILFGSLFLQQLDMYIVWINKKIPANIVNTKQFKILMLFYRLRYPSLSIKSAHFSGSLVTSRILANPWGTPSSSTTHLTWEKTLIEDDIGSAVTKNLQANRLSNFPIPHNKRCIIRLTMASTFSDDELVGSKNLKATATYVRELIFQRKNNYRCVRKRQNKNKYIKHLNAKPYIQGLYENLYTFIPNEMKKIPLFEGAVYKYTCHIDLSTVSSVSELRKNIEYQETNNKSLLNKENNHNYDITYKGPECLDRAIENGHILECLLKQNYINISDKHLKQIIKSGDQYVFCDGTCIKIMSEYDGRSLTHLVVSFEYA</sequence>
<gene>
    <name evidence="1" type="ORF">AGLY_010920</name>
</gene>
<dbReference type="AlphaFoldDB" id="A0A6G0TCK2"/>
<keyword evidence="2" id="KW-1185">Reference proteome</keyword>
<proteinExistence type="predicted"/>
<dbReference type="EMBL" id="VYZN01000042">
    <property type="protein sequence ID" value="KAE9530458.1"/>
    <property type="molecule type" value="Genomic_DNA"/>
</dbReference>
<evidence type="ECO:0000313" key="2">
    <source>
        <dbReference type="Proteomes" id="UP000475862"/>
    </source>
</evidence>